<comment type="caution">
    <text evidence="2">The sequence shown here is derived from an EMBL/GenBank/DDBJ whole genome shotgun (WGS) entry which is preliminary data.</text>
</comment>
<gene>
    <name evidence="2" type="ORF">CSUI_001017</name>
</gene>
<reference evidence="2 3" key="1">
    <citation type="journal article" date="2017" name="Int. J. Parasitol.">
        <title>The genome of the protozoan parasite Cystoisospora suis and a reverse vaccinology approach to identify vaccine candidates.</title>
        <authorList>
            <person name="Palmieri N."/>
            <person name="Shrestha A."/>
            <person name="Ruttkowski B."/>
            <person name="Beck T."/>
            <person name="Vogl C."/>
            <person name="Tomley F."/>
            <person name="Blake D.P."/>
            <person name="Joachim A."/>
        </authorList>
    </citation>
    <scope>NUCLEOTIDE SEQUENCE [LARGE SCALE GENOMIC DNA]</scope>
    <source>
        <strain evidence="2 3">Wien I</strain>
    </source>
</reference>
<proteinExistence type="predicted"/>
<organism evidence="2 3">
    <name type="scientific">Cystoisospora suis</name>
    <dbReference type="NCBI Taxonomy" id="483139"/>
    <lineage>
        <taxon>Eukaryota</taxon>
        <taxon>Sar</taxon>
        <taxon>Alveolata</taxon>
        <taxon>Apicomplexa</taxon>
        <taxon>Conoidasida</taxon>
        <taxon>Coccidia</taxon>
        <taxon>Eucoccidiorida</taxon>
        <taxon>Eimeriorina</taxon>
        <taxon>Sarcocystidae</taxon>
        <taxon>Cystoisospora</taxon>
    </lineage>
</organism>
<feature type="compositionally biased region" description="Basic and acidic residues" evidence="1">
    <location>
        <begin position="142"/>
        <end position="174"/>
    </location>
</feature>
<dbReference type="GeneID" id="94424434"/>
<dbReference type="AlphaFoldDB" id="A0A2C6KYX1"/>
<name>A0A2C6KYX1_9APIC</name>
<feature type="region of interest" description="Disordered" evidence="1">
    <location>
        <begin position="116"/>
        <end position="188"/>
    </location>
</feature>
<sequence length="300" mass="33890">MAHMHLGGAVPLVFRRFPSIYGRSLAASPSSSPILLPDQLPGALKLLLVCFTKKQHLELDTWLPHLRLLKRSFEARHQNTDVFKAYRIVIRSRSARLVRRYLEDRWRILLDPLPALPSSSSSPSVSSSSFSSTAVGCSDQDTQGKELAEEAEDQRPGERKDKEKKKKEENRDGGDSDEEEVEEEAMRKRGDEYDVFSDPSCCYFSYLHKRQFLSEAYLPDCQRPYLFLVNEESKILWCEHEAFSPSKKTFGLQQIQDLLQISPSFSSSLRLPPGSSSSLTSSCSSLPSHPIVSIQPSTVH</sequence>
<dbReference type="VEuPathDB" id="ToxoDB:CSUI_001017"/>
<evidence type="ECO:0000313" key="3">
    <source>
        <dbReference type="Proteomes" id="UP000221165"/>
    </source>
</evidence>
<protein>
    <submittedName>
        <fullName evidence="2">Uncharacterized protein</fullName>
    </submittedName>
</protein>
<accession>A0A2C6KYX1</accession>
<dbReference type="RefSeq" id="XP_067926802.1">
    <property type="nucleotide sequence ID" value="XM_068061223.1"/>
</dbReference>
<evidence type="ECO:0000256" key="1">
    <source>
        <dbReference type="SAM" id="MobiDB-lite"/>
    </source>
</evidence>
<dbReference type="OrthoDB" id="332014at2759"/>
<dbReference type="Proteomes" id="UP000221165">
    <property type="component" value="Unassembled WGS sequence"/>
</dbReference>
<dbReference type="EMBL" id="MIGC01000403">
    <property type="protein sequence ID" value="PHJ25130.1"/>
    <property type="molecule type" value="Genomic_DNA"/>
</dbReference>
<feature type="compositionally biased region" description="Low complexity" evidence="1">
    <location>
        <begin position="116"/>
        <end position="132"/>
    </location>
</feature>
<evidence type="ECO:0000313" key="2">
    <source>
        <dbReference type="EMBL" id="PHJ25130.1"/>
    </source>
</evidence>
<keyword evidence="3" id="KW-1185">Reference proteome</keyword>